<dbReference type="SUPFAM" id="SSF46689">
    <property type="entry name" value="Homeodomain-like"/>
    <property type="match status" value="1"/>
</dbReference>
<proteinExistence type="predicted"/>
<evidence type="ECO:0000313" key="5">
    <source>
        <dbReference type="Proteomes" id="UP000245753"/>
    </source>
</evidence>
<reference evidence="4 5" key="1">
    <citation type="journal article" date="2018" name="Int. J. Syst. Evol. Microbiol.">
        <title>Bifidobacterium catulorum sp. nov., a novel taxon from the faeces of the baby common marmoset (Callithrix jacchus).</title>
        <authorList>
            <person name="Modesto M."/>
            <person name="Michelini S."/>
            <person name="Oki K."/>
            <person name="Biavati B."/>
            <person name="Watanabe K."/>
            <person name="Mattarelli P."/>
        </authorList>
    </citation>
    <scope>NUCLEOTIDE SEQUENCE [LARGE SCALE GENOMIC DNA]</scope>
    <source>
        <strain evidence="4 5">MRM 8.19</strain>
    </source>
</reference>
<dbReference type="PROSITE" id="PS50977">
    <property type="entry name" value="HTH_TETR_2"/>
    <property type="match status" value="1"/>
</dbReference>
<keyword evidence="5" id="KW-1185">Reference proteome</keyword>
<dbReference type="AlphaFoldDB" id="A0A2U2MU42"/>
<evidence type="ECO:0000256" key="2">
    <source>
        <dbReference type="PROSITE-ProRule" id="PRU00335"/>
    </source>
</evidence>
<evidence type="ECO:0000259" key="3">
    <source>
        <dbReference type="PROSITE" id="PS50977"/>
    </source>
</evidence>
<dbReference type="InterPro" id="IPR039532">
    <property type="entry name" value="TetR_C_Firmicutes"/>
</dbReference>
<evidence type="ECO:0000313" key="4">
    <source>
        <dbReference type="EMBL" id="PWG60390.1"/>
    </source>
</evidence>
<dbReference type="OrthoDB" id="3193022at2"/>
<dbReference type="InterPro" id="IPR050624">
    <property type="entry name" value="HTH-type_Tx_Regulator"/>
</dbReference>
<protein>
    <submittedName>
        <fullName evidence="4">TetR/AcrR family transcriptional regulator</fullName>
    </submittedName>
</protein>
<dbReference type="Pfam" id="PF00440">
    <property type="entry name" value="TetR_N"/>
    <property type="match status" value="1"/>
</dbReference>
<dbReference type="Pfam" id="PF14278">
    <property type="entry name" value="TetR_C_8"/>
    <property type="match status" value="1"/>
</dbReference>
<dbReference type="InterPro" id="IPR001647">
    <property type="entry name" value="HTH_TetR"/>
</dbReference>
<feature type="DNA-binding region" description="H-T-H motif" evidence="2">
    <location>
        <begin position="30"/>
        <end position="49"/>
    </location>
</feature>
<feature type="domain" description="HTH tetR-type" evidence="3">
    <location>
        <begin position="7"/>
        <end position="67"/>
    </location>
</feature>
<evidence type="ECO:0000256" key="1">
    <source>
        <dbReference type="ARBA" id="ARBA00023125"/>
    </source>
</evidence>
<keyword evidence="1 2" id="KW-0238">DNA-binding</keyword>
<name>A0A2U2MU42_9BIFI</name>
<dbReference type="RefSeq" id="WP_109136619.1">
    <property type="nucleotide sequence ID" value="NZ_QFFN01000003.1"/>
</dbReference>
<dbReference type="Proteomes" id="UP000245753">
    <property type="component" value="Unassembled WGS sequence"/>
</dbReference>
<organism evidence="4 5">
    <name type="scientific">Bifidobacterium catulorum</name>
    <dbReference type="NCBI Taxonomy" id="1630173"/>
    <lineage>
        <taxon>Bacteria</taxon>
        <taxon>Bacillati</taxon>
        <taxon>Actinomycetota</taxon>
        <taxon>Actinomycetes</taxon>
        <taxon>Bifidobacteriales</taxon>
        <taxon>Bifidobacteriaceae</taxon>
        <taxon>Bifidobacterium</taxon>
    </lineage>
</organism>
<comment type="caution">
    <text evidence="4">The sequence shown here is derived from an EMBL/GenBank/DDBJ whole genome shotgun (WGS) entry which is preliminary data.</text>
</comment>
<gene>
    <name evidence="4" type="ORF">DF200_01940</name>
</gene>
<dbReference type="PANTHER" id="PTHR43479:SF7">
    <property type="entry name" value="TETR-FAMILY TRANSCRIPTIONAL REGULATOR"/>
    <property type="match status" value="1"/>
</dbReference>
<accession>A0A2U2MU42</accession>
<dbReference type="Gene3D" id="1.10.357.10">
    <property type="entry name" value="Tetracycline Repressor, domain 2"/>
    <property type="match status" value="1"/>
</dbReference>
<dbReference type="PANTHER" id="PTHR43479">
    <property type="entry name" value="ACREF/ENVCD OPERON REPRESSOR-RELATED"/>
    <property type="match status" value="1"/>
</dbReference>
<dbReference type="InterPro" id="IPR009057">
    <property type="entry name" value="Homeodomain-like_sf"/>
</dbReference>
<dbReference type="EMBL" id="QFFN01000003">
    <property type="protein sequence ID" value="PWG60390.1"/>
    <property type="molecule type" value="Genomic_DNA"/>
</dbReference>
<sequence>MAQRRNTRTEASLKQAFITLTRAKGFDATTVSDLAREAHINRGTFYTHYTDKFDLRQQLIANAVSDLNDIVLRSHRPSDREFIPHEAILGALRYIRQDFDFFDAISQSGSDMQLYTKVKDLLADLLIIETEKSGIRLETDGVPVMYGKEMMASALTSAIWMWLRRGCVESPEDMAMLIERAKRIAAVRPLAVAQVQSQARRRGGADSR</sequence>
<dbReference type="GO" id="GO:0003677">
    <property type="term" value="F:DNA binding"/>
    <property type="evidence" value="ECO:0007669"/>
    <property type="project" value="UniProtKB-UniRule"/>
</dbReference>